<evidence type="ECO:0000313" key="4">
    <source>
        <dbReference type="EMBL" id="EGF78572.1"/>
    </source>
</evidence>
<dbReference type="AlphaFoldDB" id="F4P891"/>
<proteinExistence type="predicted"/>
<dbReference type="GeneID" id="18236743"/>
<name>F4P891_BATDJ</name>
<accession>F4P891</accession>
<organism evidence="4 5">
    <name type="scientific">Batrachochytrium dendrobatidis (strain JAM81 / FGSC 10211)</name>
    <name type="common">Frog chytrid fungus</name>
    <dbReference type="NCBI Taxonomy" id="684364"/>
    <lineage>
        <taxon>Eukaryota</taxon>
        <taxon>Fungi</taxon>
        <taxon>Fungi incertae sedis</taxon>
        <taxon>Chytridiomycota</taxon>
        <taxon>Chytridiomycota incertae sedis</taxon>
        <taxon>Chytridiomycetes</taxon>
        <taxon>Rhizophydiales</taxon>
        <taxon>Rhizophydiales incertae sedis</taxon>
        <taxon>Batrachochytrium</taxon>
    </lineage>
</organism>
<feature type="non-terminal residue" evidence="4">
    <location>
        <position position="331"/>
    </location>
</feature>
<keyword evidence="5" id="KW-1185">Reference proteome</keyword>
<dbReference type="InterPro" id="IPR046342">
    <property type="entry name" value="CBS_dom_sf"/>
</dbReference>
<keyword evidence="2" id="KW-0129">CBS domain</keyword>
<feature type="domain" description="CBS" evidence="3">
    <location>
        <begin position="83"/>
        <end position="147"/>
    </location>
</feature>
<keyword evidence="1" id="KW-0677">Repeat</keyword>
<dbReference type="SUPFAM" id="SSF54631">
    <property type="entry name" value="CBS-domain pair"/>
    <property type="match status" value="2"/>
</dbReference>
<dbReference type="PROSITE" id="PS51371">
    <property type="entry name" value="CBS"/>
    <property type="match status" value="2"/>
</dbReference>
<dbReference type="Proteomes" id="UP000007241">
    <property type="component" value="Unassembled WGS sequence"/>
</dbReference>
<dbReference type="OMA" id="ITANPYI"/>
<dbReference type="PANTHER" id="PTHR48108:SF26">
    <property type="entry name" value="CBS DOMAIN-CONTAINING PROTEIN DDB_G0289609"/>
    <property type="match status" value="1"/>
</dbReference>
<dbReference type="InParanoid" id="F4P891"/>
<dbReference type="STRING" id="684364.F4P891"/>
<protein>
    <recommendedName>
        <fullName evidence="3">CBS domain-containing protein</fullName>
    </recommendedName>
</protein>
<dbReference type="Pfam" id="PF00571">
    <property type="entry name" value="CBS"/>
    <property type="match status" value="2"/>
</dbReference>
<dbReference type="RefSeq" id="XP_006680612.1">
    <property type="nucleotide sequence ID" value="XM_006680549.1"/>
</dbReference>
<gene>
    <name evidence="4" type="ORF">BATDEDRAFT_12894</name>
</gene>
<sequence>MNPLDTSIRIATVDSLAPSAALPLNENVNVLQAASYMAAKRQDAVLVVDNDGELTGILTDKDLAYRVIASRLNPKTTPIVAVMTKNPVSVGPDTTASDALNKMVAGHFRHLPVVDDGINDLDDQLTNLESLRSADILRSVCTDSGDFPTTTFAILDITKCLYEALEKLERAFDPHLPADIINHPNALDSFQLSIQQPDKHIITDPDLETTPLIQFTRNIQTQLACPTLESVLPKDAPSSTPMLSKNCSVLDAVVKMQQTHETAVLAFEPLPNQPMVASSLLAGIFTTKDLVLRVLAAGLNPEKTAISRVMTPHPDCVGLDTTVIDALRKMY</sequence>
<evidence type="ECO:0000256" key="1">
    <source>
        <dbReference type="ARBA" id="ARBA00022737"/>
    </source>
</evidence>
<dbReference type="OrthoDB" id="418595at2759"/>
<dbReference type="SMART" id="SM00116">
    <property type="entry name" value="CBS"/>
    <property type="match status" value="2"/>
</dbReference>
<dbReference type="InterPro" id="IPR051462">
    <property type="entry name" value="CBS_domain-containing"/>
</dbReference>
<feature type="domain" description="CBS" evidence="3">
    <location>
        <begin position="16"/>
        <end position="75"/>
    </location>
</feature>
<reference evidence="4 5" key="1">
    <citation type="submission" date="2009-12" db="EMBL/GenBank/DDBJ databases">
        <title>The draft genome of Batrachochytrium dendrobatidis.</title>
        <authorList>
            <consortium name="US DOE Joint Genome Institute (JGI-PGF)"/>
            <person name="Kuo A."/>
            <person name="Salamov A."/>
            <person name="Schmutz J."/>
            <person name="Lucas S."/>
            <person name="Pitluck S."/>
            <person name="Rosenblum E."/>
            <person name="Stajich J."/>
            <person name="Eisen M."/>
            <person name="Grigoriev I.V."/>
        </authorList>
    </citation>
    <scope>NUCLEOTIDE SEQUENCE [LARGE SCALE GENOMIC DNA]</scope>
    <source>
        <strain evidence="5">JAM81 / FGSC 10211</strain>
    </source>
</reference>
<dbReference type="PANTHER" id="PTHR48108">
    <property type="entry name" value="CBS DOMAIN-CONTAINING PROTEIN CBSX2, CHLOROPLASTIC"/>
    <property type="match status" value="1"/>
</dbReference>
<dbReference type="HOGENOM" id="CLU_009026_2_0_1"/>
<evidence type="ECO:0000313" key="5">
    <source>
        <dbReference type="Proteomes" id="UP000007241"/>
    </source>
</evidence>
<dbReference type="InterPro" id="IPR000644">
    <property type="entry name" value="CBS_dom"/>
</dbReference>
<evidence type="ECO:0000259" key="3">
    <source>
        <dbReference type="PROSITE" id="PS51371"/>
    </source>
</evidence>
<dbReference type="Gene3D" id="3.10.580.10">
    <property type="entry name" value="CBS-domain"/>
    <property type="match status" value="2"/>
</dbReference>
<dbReference type="EMBL" id="GL882888">
    <property type="protein sequence ID" value="EGF78572.1"/>
    <property type="molecule type" value="Genomic_DNA"/>
</dbReference>
<evidence type="ECO:0000256" key="2">
    <source>
        <dbReference type="PROSITE-ProRule" id="PRU00703"/>
    </source>
</evidence>